<name>A0A815Q144_9BILA</name>
<gene>
    <name evidence="1" type="ORF">SEV965_LOCUS33952</name>
</gene>
<comment type="caution">
    <text evidence="1">The sequence shown here is derived from an EMBL/GenBank/DDBJ whole genome shotgun (WGS) entry which is preliminary data.</text>
</comment>
<evidence type="ECO:0000313" key="2">
    <source>
        <dbReference type="Proteomes" id="UP000663889"/>
    </source>
</evidence>
<reference evidence="1" key="1">
    <citation type="submission" date="2021-02" db="EMBL/GenBank/DDBJ databases">
        <authorList>
            <person name="Nowell W R."/>
        </authorList>
    </citation>
    <scope>NUCLEOTIDE SEQUENCE</scope>
</reference>
<accession>A0A815Q144</accession>
<proteinExistence type="predicted"/>
<dbReference type="AlphaFoldDB" id="A0A815Q144"/>
<sequence>MAYIIGFEQANVVVSPANMSVNSVVIGRDDIYSAEDSSFYETFLLNHYLLHPQHVLDYIANQTHKDALTEFRHDVSFSSTLHEPIEFRRNVHMSATDFAHFLTNAPQLQSLTLLISVLIKLTDSFTNKAVCDQLSQRIQSLTISDCLSNHDYGQNMEPIHILSNIVRIFGNTCEHLSLNLATIPQTVLPILGNMRQLHSLHIHYPSWRCKSYIPTTYWFQQSTSETDVSDIIYTPDDLNFYIWFGKRR</sequence>
<protein>
    <submittedName>
        <fullName evidence="1">Uncharacterized protein</fullName>
    </submittedName>
</protein>
<dbReference type="EMBL" id="CAJNOU010004836">
    <property type="protein sequence ID" value="CAF1456513.1"/>
    <property type="molecule type" value="Genomic_DNA"/>
</dbReference>
<dbReference type="Proteomes" id="UP000663889">
    <property type="component" value="Unassembled WGS sequence"/>
</dbReference>
<evidence type="ECO:0000313" key="1">
    <source>
        <dbReference type="EMBL" id="CAF1456513.1"/>
    </source>
</evidence>
<organism evidence="1 2">
    <name type="scientific">Rotaria sordida</name>
    <dbReference type="NCBI Taxonomy" id="392033"/>
    <lineage>
        <taxon>Eukaryota</taxon>
        <taxon>Metazoa</taxon>
        <taxon>Spiralia</taxon>
        <taxon>Gnathifera</taxon>
        <taxon>Rotifera</taxon>
        <taxon>Eurotatoria</taxon>
        <taxon>Bdelloidea</taxon>
        <taxon>Philodinida</taxon>
        <taxon>Philodinidae</taxon>
        <taxon>Rotaria</taxon>
    </lineage>
</organism>